<dbReference type="GO" id="GO:0008270">
    <property type="term" value="F:zinc ion binding"/>
    <property type="evidence" value="ECO:0007669"/>
    <property type="project" value="InterPro"/>
</dbReference>
<dbReference type="FunFam" id="3.30.2010.30:FF:000002">
    <property type="entry name" value="Putative aminopeptidase N"/>
    <property type="match status" value="1"/>
</dbReference>
<dbReference type="InterPro" id="IPR038438">
    <property type="entry name" value="PepN_Ig-like_sf"/>
</dbReference>
<organism evidence="17 18">
    <name type="scientific">Shimia isoporae</name>
    <dbReference type="NCBI Taxonomy" id="647720"/>
    <lineage>
        <taxon>Bacteria</taxon>
        <taxon>Pseudomonadati</taxon>
        <taxon>Pseudomonadota</taxon>
        <taxon>Alphaproteobacteria</taxon>
        <taxon>Rhodobacterales</taxon>
        <taxon>Roseobacteraceae</taxon>
    </lineage>
</organism>
<name>A0A4R1NY09_9RHOB</name>
<evidence type="ECO:0000256" key="2">
    <source>
        <dbReference type="ARBA" id="ARBA00001947"/>
    </source>
</evidence>
<comment type="similarity">
    <text evidence="3">Belongs to the peptidase M1 family.</text>
</comment>
<proteinExistence type="inferred from homology"/>
<dbReference type="SUPFAM" id="SSF55486">
    <property type="entry name" value="Metalloproteases ('zincins'), catalytic domain"/>
    <property type="match status" value="1"/>
</dbReference>
<keyword evidence="8" id="KW-0479">Metal-binding</keyword>
<dbReference type="Proteomes" id="UP000295673">
    <property type="component" value="Unassembled WGS sequence"/>
</dbReference>
<dbReference type="InterPro" id="IPR042097">
    <property type="entry name" value="Aminopeptidase_N-like_N_sf"/>
</dbReference>
<keyword evidence="11" id="KW-0482">Metalloprotease</keyword>
<feature type="domain" description="Peptidase M1 alanyl aminopeptidase C-terminal" evidence="15">
    <location>
        <begin position="545"/>
        <end position="858"/>
    </location>
</feature>
<evidence type="ECO:0000313" key="17">
    <source>
        <dbReference type="EMBL" id="TCL10092.1"/>
    </source>
</evidence>
<evidence type="ECO:0000256" key="9">
    <source>
        <dbReference type="ARBA" id="ARBA00022801"/>
    </source>
</evidence>
<accession>A0A4R1NY09</accession>
<evidence type="ECO:0000259" key="14">
    <source>
        <dbReference type="Pfam" id="PF11940"/>
    </source>
</evidence>
<evidence type="ECO:0000259" key="13">
    <source>
        <dbReference type="Pfam" id="PF01433"/>
    </source>
</evidence>
<comment type="caution">
    <text evidence="17">The sequence shown here is derived from an EMBL/GenBank/DDBJ whole genome shotgun (WGS) entry which is preliminary data.</text>
</comment>
<dbReference type="PRINTS" id="PR00756">
    <property type="entry name" value="ALADIPTASE"/>
</dbReference>
<evidence type="ECO:0000259" key="15">
    <source>
        <dbReference type="Pfam" id="PF17432"/>
    </source>
</evidence>
<dbReference type="GO" id="GO:0008237">
    <property type="term" value="F:metallopeptidase activity"/>
    <property type="evidence" value="ECO:0007669"/>
    <property type="project" value="UniProtKB-UniRule"/>
</dbReference>
<dbReference type="OrthoDB" id="100605at2"/>
<dbReference type="InterPro" id="IPR045357">
    <property type="entry name" value="Aminopeptidase_N-like_N"/>
</dbReference>
<dbReference type="EMBL" id="SMGR01000001">
    <property type="protein sequence ID" value="TCL10092.1"/>
    <property type="molecule type" value="Genomic_DNA"/>
</dbReference>
<dbReference type="SUPFAM" id="SSF63737">
    <property type="entry name" value="Leukotriene A4 hydrolase N-terminal domain"/>
    <property type="match status" value="1"/>
</dbReference>
<keyword evidence="6 17" id="KW-0031">Aminopeptidase</keyword>
<dbReference type="Gene3D" id="1.25.50.10">
    <property type="entry name" value="Peptidase M1, alanyl aminopeptidase, C-terminal domain"/>
    <property type="match status" value="1"/>
</dbReference>
<dbReference type="AlphaFoldDB" id="A0A4R1NY09"/>
<dbReference type="InterPro" id="IPR027268">
    <property type="entry name" value="Peptidase_M4/M1_CTD_sf"/>
</dbReference>
<evidence type="ECO:0000256" key="6">
    <source>
        <dbReference type="ARBA" id="ARBA00022438"/>
    </source>
</evidence>
<evidence type="ECO:0000256" key="3">
    <source>
        <dbReference type="ARBA" id="ARBA00010136"/>
    </source>
</evidence>
<keyword evidence="10" id="KW-0862">Zinc</keyword>
<evidence type="ECO:0000256" key="12">
    <source>
        <dbReference type="NCBIfam" id="TIGR02414"/>
    </source>
</evidence>
<dbReference type="Gene3D" id="2.60.40.1840">
    <property type="match status" value="1"/>
</dbReference>
<dbReference type="InterPro" id="IPR001930">
    <property type="entry name" value="Peptidase_M1"/>
</dbReference>
<dbReference type="EC" id="3.4.11.2" evidence="4 12"/>
<comment type="cofactor">
    <cofactor evidence="2">
        <name>Zn(2+)</name>
        <dbReference type="ChEBI" id="CHEBI:29105"/>
    </cofactor>
</comment>
<dbReference type="InterPro" id="IPR037144">
    <property type="entry name" value="Peptidase_M1_pepN_C_sf"/>
</dbReference>
<dbReference type="Pfam" id="PF17900">
    <property type="entry name" value="Peptidase_M1_N"/>
    <property type="match status" value="1"/>
</dbReference>
<feature type="domain" description="Aminopeptidase N-like N-terminal" evidence="16">
    <location>
        <begin position="94"/>
        <end position="190"/>
    </location>
</feature>
<evidence type="ECO:0000256" key="5">
    <source>
        <dbReference type="ARBA" id="ARBA00015611"/>
    </source>
</evidence>
<dbReference type="GO" id="GO:0016285">
    <property type="term" value="F:alanyl aminopeptidase activity"/>
    <property type="evidence" value="ECO:0007669"/>
    <property type="project" value="UniProtKB-EC"/>
</dbReference>
<dbReference type="PANTHER" id="PTHR46322">
    <property type="entry name" value="PUROMYCIN-SENSITIVE AMINOPEPTIDASE"/>
    <property type="match status" value="1"/>
</dbReference>
<dbReference type="NCBIfam" id="TIGR02414">
    <property type="entry name" value="pepN_proteo"/>
    <property type="match status" value="1"/>
</dbReference>
<dbReference type="RefSeq" id="WP_132860069.1">
    <property type="nucleotide sequence ID" value="NZ_SMGR01000001.1"/>
</dbReference>
<keyword evidence="7" id="KW-0645">Protease</keyword>
<keyword evidence="9" id="KW-0378">Hydrolase</keyword>
<gene>
    <name evidence="17" type="ORF">BXY66_2160</name>
</gene>
<evidence type="ECO:0000256" key="7">
    <source>
        <dbReference type="ARBA" id="ARBA00022670"/>
    </source>
</evidence>
<dbReference type="InterPro" id="IPR035414">
    <property type="entry name" value="Peptidase_M1_pepN_Ig-like"/>
</dbReference>
<dbReference type="CDD" id="cd09600">
    <property type="entry name" value="M1_APN"/>
    <property type="match status" value="1"/>
</dbReference>
<dbReference type="InterPro" id="IPR024601">
    <property type="entry name" value="Peptidase_M1_pepN_C"/>
</dbReference>
<dbReference type="Pfam" id="PF17432">
    <property type="entry name" value="DUF3458_C"/>
    <property type="match status" value="1"/>
</dbReference>
<dbReference type="Gene3D" id="3.30.2010.30">
    <property type="match status" value="1"/>
</dbReference>
<dbReference type="GO" id="GO:0006508">
    <property type="term" value="P:proteolysis"/>
    <property type="evidence" value="ECO:0007669"/>
    <property type="project" value="UniProtKB-UniRule"/>
</dbReference>
<dbReference type="InterPro" id="IPR014782">
    <property type="entry name" value="Peptidase_M1_dom"/>
</dbReference>
<evidence type="ECO:0000313" key="18">
    <source>
        <dbReference type="Proteomes" id="UP000295673"/>
    </source>
</evidence>
<dbReference type="Gene3D" id="1.10.390.10">
    <property type="entry name" value="Neutral Protease Domain 2"/>
    <property type="match status" value="1"/>
</dbReference>
<reference evidence="17 18" key="1">
    <citation type="submission" date="2019-03" db="EMBL/GenBank/DDBJ databases">
        <title>Genomic Encyclopedia of Archaeal and Bacterial Type Strains, Phase II (KMG-II): from individual species to whole genera.</title>
        <authorList>
            <person name="Goeker M."/>
        </authorList>
    </citation>
    <scope>NUCLEOTIDE SEQUENCE [LARGE SCALE GENOMIC DNA]</scope>
    <source>
        <strain evidence="17 18">DSM 26433</strain>
    </source>
</reference>
<feature type="domain" description="Peptidase M1 membrane alanine aminopeptidase" evidence="13">
    <location>
        <begin position="229"/>
        <end position="440"/>
    </location>
</feature>
<dbReference type="Pfam" id="PF01433">
    <property type="entry name" value="Peptidase_M1"/>
    <property type="match status" value="1"/>
</dbReference>
<evidence type="ECO:0000259" key="16">
    <source>
        <dbReference type="Pfam" id="PF17900"/>
    </source>
</evidence>
<evidence type="ECO:0000256" key="10">
    <source>
        <dbReference type="ARBA" id="ARBA00022833"/>
    </source>
</evidence>
<dbReference type="Gene3D" id="2.60.40.1730">
    <property type="entry name" value="tricorn interacting facor f3 domain"/>
    <property type="match status" value="1"/>
</dbReference>
<dbReference type="InterPro" id="IPR012779">
    <property type="entry name" value="Peptidase_M1_pepN"/>
</dbReference>
<comment type="catalytic activity">
    <reaction evidence="1">
        <text>Release of an N-terminal amino acid, Xaa-|-Yaa- from a peptide, amide or arylamide. Xaa is preferably Ala, but may be most amino acids including Pro (slow action). When a terminal hydrophobic residue is followed by a prolyl residue, the two may be released as an intact Xaa-Pro dipeptide.</text>
        <dbReference type="EC" id="3.4.11.2"/>
    </reaction>
</comment>
<protein>
    <recommendedName>
        <fullName evidence="5 12">Aminopeptidase N</fullName>
        <ecNumber evidence="4 12">3.4.11.2</ecNumber>
    </recommendedName>
</protein>
<evidence type="ECO:0000256" key="11">
    <source>
        <dbReference type="ARBA" id="ARBA00023049"/>
    </source>
</evidence>
<feature type="domain" description="Peptidase M1 alanyl aminopeptidase Ig-like fold" evidence="14">
    <location>
        <begin position="448"/>
        <end position="540"/>
    </location>
</feature>
<evidence type="ECO:0000256" key="8">
    <source>
        <dbReference type="ARBA" id="ARBA00022723"/>
    </source>
</evidence>
<dbReference type="PANTHER" id="PTHR46322:SF1">
    <property type="entry name" value="PUROMYCIN-SENSITIVE AMINOPEPTIDASE"/>
    <property type="match status" value="1"/>
</dbReference>
<evidence type="ECO:0000256" key="1">
    <source>
        <dbReference type="ARBA" id="ARBA00000098"/>
    </source>
</evidence>
<evidence type="ECO:0000256" key="4">
    <source>
        <dbReference type="ARBA" id="ARBA00012564"/>
    </source>
</evidence>
<dbReference type="Pfam" id="PF11940">
    <property type="entry name" value="DUF3458"/>
    <property type="match status" value="1"/>
</dbReference>
<keyword evidence="18" id="KW-1185">Reference proteome</keyword>
<sequence length="861" mass="96667">MKDAAPQTIYLKDYKPFGWIIDDVHLTFRLHPTATRVISRIRFRPDYDVHDRPFMLHGEGLKHISAKVDGHEVELHHVNGGIEVDVPHAPFNWEAEVEINPEANTALEGLYMSNGMYCTQCEAEGFRKITWYPDRPDVMAQFTVRIESDAEHTPVMLSNGNGLYYAQDNTQSPAPNISIYQDPWPKPAYLFALVAGDLVAHEDKFTTMFGREVDLSIWVRPGDEHKCAFGMEALKKSMKWDEDVYGREYDLDEFNIVAVDDFNMGAMENKGLNIFNSSCVLASPETSTDGNFERIEAIIAHEYFHNWTGNRITCRDWFQLCLKEGLTVFRDAQFTADMRSEPVKRIDDVLALRARQFPEDQGPLSHPVRPESFQEINNFYTATVYEKGAEVIGMLKTLVGDDAYKKALDLYFERHDGQACTIEDWIQVFEDSTDRDLGQFKLWYTQSGTPNVTVREEYTDDTFSLHFKQSSEPTPGQNKKLPQVIPVAVGLLNDNGEEVVPTKILELTEPEQSFSFEGHATRPVPSILRGFSAPVVLHQDIDNSRRAFLLANDTDPFNRWEAGRMLARDSLLSSIREGNAPNSDYLVGLRTLLGDTSLDPAYRALMMGQPSQSELAGVLHQAGVTPDPAAIHAASEALRSAKAEAFADILPEIYAANQVSGAYSPDAEPAGKRALANAALGLITKLDGGATAATQYAKANNMTLQLSALSALLDAEAGDEALQAFYDQWRDDRLVIDKWFSLQVMHAKPEALAKTTSRLTNHLDFDWKNPNRFRSVMGMLAAHHAGFHHESGASYALLADWLIKLDPVNPQTTARMCSAFQTWKRYDEDRQKLAGAQLKRIAEQPNLSRDTSEMISRIRGV</sequence>